<keyword evidence="2" id="KW-0732">Signal</keyword>
<evidence type="ECO:0000313" key="4">
    <source>
        <dbReference type="Proteomes" id="UP000054564"/>
    </source>
</evidence>
<sequence length="220" mass="23946">MSSTLCSFGFITVYFLGLSQAASSSSLVSQYVTGFATTATPSTRPAIDIIGIGPQRVAQSPHAEFISPDYATWPPLDAPAWAPNDNSNSFYSFKTVPKEKKMPSLNPDDISASHDRNGTVQSLPKGQFVGPDYCLHDQIVPSASPKNQSPSPEAGHNQKLLANAPEDLTAFPQIFRRPDSWTKQNEDYLKLAPTIRKKSVPGYNNKILTVIPHVDLSTIV</sequence>
<name>A0A0L0VEP8_9BASI</name>
<proteinExistence type="predicted"/>
<accession>A0A0L0VEP8</accession>
<evidence type="ECO:0000256" key="2">
    <source>
        <dbReference type="SAM" id="SignalP"/>
    </source>
</evidence>
<dbReference type="EMBL" id="AJIL01000065">
    <property type="protein sequence ID" value="KNE97671.1"/>
    <property type="molecule type" value="Genomic_DNA"/>
</dbReference>
<evidence type="ECO:0000256" key="1">
    <source>
        <dbReference type="SAM" id="MobiDB-lite"/>
    </source>
</evidence>
<gene>
    <name evidence="3" type="ORF">PSTG_09075</name>
</gene>
<evidence type="ECO:0000313" key="3">
    <source>
        <dbReference type="EMBL" id="KNE97671.1"/>
    </source>
</evidence>
<feature type="signal peptide" evidence="2">
    <location>
        <begin position="1"/>
        <end position="21"/>
    </location>
</feature>
<reference evidence="4" key="1">
    <citation type="submission" date="2014-03" db="EMBL/GenBank/DDBJ databases">
        <title>The Genome Sequence of Puccinia striiformis f. sp. tritici PST-78.</title>
        <authorList>
            <consortium name="The Broad Institute Genome Sequencing Platform"/>
            <person name="Cuomo C."/>
            <person name="Hulbert S."/>
            <person name="Chen X."/>
            <person name="Walker B."/>
            <person name="Young S.K."/>
            <person name="Zeng Q."/>
            <person name="Gargeya S."/>
            <person name="Fitzgerald M."/>
            <person name="Haas B."/>
            <person name="Abouelleil A."/>
            <person name="Alvarado L."/>
            <person name="Arachchi H.M."/>
            <person name="Berlin A.M."/>
            <person name="Chapman S.B."/>
            <person name="Goldberg J."/>
            <person name="Griggs A."/>
            <person name="Gujja S."/>
            <person name="Hansen M."/>
            <person name="Howarth C."/>
            <person name="Imamovic A."/>
            <person name="Larimer J."/>
            <person name="McCowan C."/>
            <person name="Montmayeur A."/>
            <person name="Murphy C."/>
            <person name="Neiman D."/>
            <person name="Pearson M."/>
            <person name="Priest M."/>
            <person name="Roberts A."/>
            <person name="Saif S."/>
            <person name="Shea T."/>
            <person name="Sisk P."/>
            <person name="Sykes S."/>
            <person name="Wortman J."/>
            <person name="Nusbaum C."/>
            <person name="Birren B."/>
        </authorList>
    </citation>
    <scope>NUCLEOTIDE SEQUENCE [LARGE SCALE GENOMIC DNA]</scope>
    <source>
        <strain evidence="4">race PST-78</strain>
    </source>
</reference>
<dbReference type="Proteomes" id="UP000054564">
    <property type="component" value="Unassembled WGS sequence"/>
</dbReference>
<dbReference type="AlphaFoldDB" id="A0A0L0VEP8"/>
<protein>
    <submittedName>
        <fullName evidence="3">Uncharacterized protein</fullName>
    </submittedName>
</protein>
<comment type="caution">
    <text evidence="3">The sequence shown here is derived from an EMBL/GenBank/DDBJ whole genome shotgun (WGS) entry which is preliminary data.</text>
</comment>
<feature type="region of interest" description="Disordered" evidence="1">
    <location>
        <begin position="100"/>
        <end position="123"/>
    </location>
</feature>
<keyword evidence="4" id="KW-1185">Reference proteome</keyword>
<organism evidence="3 4">
    <name type="scientific">Puccinia striiformis f. sp. tritici PST-78</name>
    <dbReference type="NCBI Taxonomy" id="1165861"/>
    <lineage>
        <taxon>Eukaryota</taxon>
        <taxon>Fungi</taxon>
        <taxon>Dikarya</taxon>
        <taxon>Basidiomycota</taxon>
        <taxon>Pucciniomycotina</taxon>
        <taxon>Pucciniomycetes</taxon>
        <taxon>Pucciniales</taxon>
        <taxon>Pucciniaceae</taxon>
        <taxon>Puccinia</taxon>
    </lineage>
</organism>
<feature type="chain" id="PRO_5005550046" evidence="2">
    <location>
        <begin position="22"/>
        <end position="220"/>
    </location>
</feature>